<dbReference type="EMBL" id="JBHUMY010000038">
    <property type="protein sequence ID" value="MFD2663066.1"/>
    <property type="molecule type" value="Genomic_DNA"/>
</dbReference>
<reference evidence="2" key="1">
    <citation type="journal article" date="2019" name="Int. J. Syst. Evol. Microbiol.">
        <title>The Global Catalogue of Microorganisms (GCM) 10K type strain sequencing project: providing services to taxonomists for standard genome sequencing and annotation.</title>
        <authorList>
            <consortium name="The Broad Institute Genomics Platform"/>
            <consortium name="The Broad Institute Genome Sequencing Center for Infectious Disease"/>
            <person name="Wu L."/>
            <person name="Ma J."/>
        </authorList>
    </citation>
    <scope>NUCLEOTIDE SEQUENCE [LARGE SCALE GENOMIC DNA]</scope>
    <source>
        <strain evidence="2">TISTR 1827</strain>
    </source>
</reference>
<gene>
    <name evidence="1" type="ORF">ACFSW5_22670</name>
</gene>
<organism evidence="1 2">
    <name type="scientific">Paenibacillus thailandensis</name>
    <dbReference type="NCBI Taxonomy" id="393250"/>
    <lineage>
        <taxon>Bacteria</taxon>
        <taxon>Bacillati</taxon>
        <taxon>Bacillota</taxon>
        <taxon>Bacilli</taxon>
        <taxon>Bacillales</taxon>
        <taxon>Paenibacillaceae</taxon>
        <taxon>Paenibacillus</taxon>
    </lineage>
</organism>
<accession>A0ABW5R2K4</accession>
<dbReference type="Proteomes" id="UP001597493">
    <property type="component" value="Unassembled WGS sequence"/>
</dbReference>
<sequence>MTTAIKAQRFTVKGIITIPFKQQIDGSDILRLEADLIVGNKSHFLIADQDIIVSNGTLQLPLEFTARAETSDKALIHAYSILSGLEKVNGKMDIKGKKKRFTSTGAKVEWRIAE</sequence>
<protein>
    <submittedName>
        <fullName evidence="1">Uncharacterized protein</fullName>
    </submittedName>
</protein>
<proteinExistence type="predicted"/>
<dbReference type="RefSeq" id="WP_379278403.1">
    <property type="nucleotide sequence ID" value="NZ_JBHUMY010000038.1"/>
</dbReference>
<comment type="caution">
    <text evidence="1">The sequence shown here is derived from an EMBL/GenBank/DDBJ whole genome shotgun (WGS) entry which is preliminary data.</text>
</comment>
<evidence type="ECO:0000313" key="2">
    <source>
        <dbReference type="Proteomes" id="UP001597493"/>
    </source>
</evidence>
<evidence type="ECO:0000313" key="1">
    <source>
        <dbReference type="EMBL" id="MFD2663066.1"/>
    </source>
</evidence>
<name>A0ABW5R2K4_9BACL</name>
<keyword evidence="2" id="KW-1185">Reference proteome</keyword>